<dbReference type="CDD" id="cd18461">
    <property type="entry name" value="BACK_KLHL22"/>
    <property type="match status" value="1"/>
</dbReference>
<gene>
    <name evidence="15" type="ORF">RIMI_LOCUS3857853</name>
</gene>
<comment type="caution">
    <text evidence="15">The sequence shown here is derived from an EMBL/GenBank/DDBJ whole genome shotgun (WGS) entry which is preliminary data.</text>
</comment>
<evidence type="ECO:0000256" key="2">
    <source>
        <dbReference type="ARBA" id="ARBA00004300"/>
    </source>
</evidence>
<dbReference type="Pfam" id="PF01344">
    <property type="entry name" value="Kelch_1"/>
    <property type="match status" value="1"/>
</dbReference>
<keyword evidence="12" id="KW-0539">Nucleus</keyword>
<evidence type="ECO:0000259" key="14">
    <source>
        <dbReference type="PROSITE" id="PS50097"/>
    </source>
</evidence>
<reference evidence="15" key="1">
    <citation type="submission" date="2023-07" db="EMBL/GenBank/DDBJ databases">
        <authorList>
            <person name="Stuckert A."/>
        </authorList>
    </citation>
    <scope>NUCLEOTIDE SEQUENCE</scope>
</reference>
<name>A0ABN9KZR4_9NEOB</name>
<evidence type="ECO:0000256" key="4">
    <source>
        <dbReference type="ARBA" id="ARBA00004906"/>
    </source>
</evidence>
<evidence type="ECO:0000256" key="1">
    <source>
        <dbReference type="ARBA" id="ARBA00004123"/>
    </source>
</evidence>
<dbReference type="Proteomes" id="UP001176940">
    <property type="component" value="Unassembled WGS sequence"/>
</dbReference>
<dbReference type="PANTHER" id="PTHR45632:SF5">
    <property type="entry name" value="KELCH-LIKE PROTEIN 22"/>
    <property type="match status" value="1"/>
</dbReference>
<dbReference type="PANTHER" id="PTHR45632">
    <property type="entry name" value="LD33804P"/>
    <property type="match status" value="1"/>
</dbReference>
<dbReference type="SUPFAM" id="SSF117281">
    <property type="entry name" value="Kelch motif"/>
    <property type="match status" value="1"/>
</dbReference>
<evidence type="ECO:0000256" key="7">
    <source>
        <dbReference type="ARBA" id="ARBA00022490"/>
    </source>
</evidence>
<feature type="compositionally biased region" description="Basic and acidic residues" evidence="13">
    <location>
        <begin position="1"/>
        <end position="15"/>
    </location>
</feature>
<keyword evidence="11" id="KW-0458">Lysosome</keyword>
<dbReference type="InterPro" id="IPR000210">
    <property type="entry name" value="BTB/POZ_dom"/>
</dbReference>
<dbReference type="Gene3D" id="1.25.40.420">
    <property type="match status" value="1"/>
</dbReference>
<keyword evidence="10" id="KW-0206">Cytoskeleton</keyword>
<evidence type="ECO:0000256" key="11">
    <source>
        <dbReference type="ARBA" id="ARBA00023228"/>
    </source>
</evidence>
<dbReference type="SMART" id="SM00875">
    <property type="entry name" value="BACK"/>
    <property type="match status" value="1"/>
</dbReference>
<dbReference type="InterPro" id="IPR006652">
    <property type="entry name" value="Kelch_1"/>
</dbReference>
<evidence type="ECO:0000256" key="9">
    <source>
        <dbReference type="ARBA" id="ARBA00022786"/>
    </source>
</evidence>
<evidence type="ECO:0000256" key="5">
    <source>
        <dbReference type="ARBA" id="ARBA00019858"/>
    </source>
</evidence>
<evidence type="ECO:0000256" key="3">
    <source>
        <dbReference type="ARBA" id="ARBA00004371"/>
    </source>
</evidence>
<keyword evidence="7" id="KW-0963">Cytoplasm</keyword>
<evidence type="ECO:0000313" key="15">
    <source>
        <dbReference type="EMBL" id="CAJ0929556.1"/>
    </source>
</evidence>
<evidence type="ECO:0000256" key="13">
    <source>
        <dbReference type="SAM" id="MobiDB-lite"/>
    </source>
</evidence>
<evidence type="ECO:0000256" key="12">
    <source>
        <dbReference type="ARBA" id="ARBA00023242"/>
    </source>
</evidence>
<dbReference type="PROSITE" id="PS50097">
    <property type="entry name" value="BTB"/>
    <property type="match status" value="1"/>
</dbReference>
<dbReference type="Gene3D" id="2.120.10.80">
    <property type="entry name" value="Kelch-type beta propeller"/>
    <property type="match status" value="1"/>
</dbReference>
<organism evidence="15 16">
    <name type="scientific">Ranitomeya imitator</name>
    <name type="common">mimic poison frog</name>
    <dbReference type="NCBI Taxonomy" id="111125"/>
    <lineage>
        <taxon>Eukaryota</taxon>
        <taxon>Metazoa</taxon>
        <taxon>Chordata</taxon>
        <taxon>Craniata</taxon>
        <taxon>Vertebrata</taxon>
        <taxon>Euteleostomi</taxon>
        <taxon>Amphibia</taxon>
        <taxon>Batrachia</taxon>
        <taxon>Anura</taxon>
        <taxon>Neobatrachia</taxon>
        <taxon>Hyloidea</taxon>
        <taxon>Dendrobatidae</taxon>
        <taxon>Dendrobatinae</taxon>
        <taxon>Ranitomeya</taxon>
    </lineage>
</organism>
<dbReference type="SUPFAM" id="SSF54695">
    <property type="entry name" value="POZ domain"/>
    <property type="match status" value="1"/>
</dbReference>
<sequence length="447" mass="51039">MAEDHEVVKPSHVSKEQPLPQNTIYRSTQHSQTLLDGLVGLRNGGILFDVVLKLEGRCVEAHRILLAASCDYFRGMFAGGLREKDQHEVQIHGITYDAMCKILDFIYTSELELGIHNVQEILAAACQLQISEVISFCCDFLISWVDEENVVEMYKLAELFHLHQLSEELDTFVLKNFITFSRTQIYRQLPLEKVFSLLSSNRLEVGSENEVYEGALLYHYTAEQVETDQVSLSESPKLLETVRFPLMELPVLQRLHDKLGPCPLKVTVSNALEYHKNEIMQPVLQGPHTQLRSEINCVVGFGGMYSTPYTVLSDQAKYWNPLMTGEWKPLTAPQAPRMSNQGIAVFNNFVYLIGGDNNVRGYRAEARCWRYDPRHNRWFQMQSMQQARADLSVCVLGKFIYAIAGRDYHEELKEVESLLVNLNGLPVHIKQNIQSLMNKSGHMSLNQ</sequence>
<dbReference type="EMBL" id="CAUEEQ010005946">
    <property type="protein sequence ID" value="CAJ0929556.1"/>
    <property type="molecule type" value="Genomic_DNA"/>
</dbReference>
<keyword evidence="8" id="KW-0677">Repeat</keyword>
<dbReference type="Gene3D" id="3.30.710.10">
    <property type="entry name" value="Potassium Channel Kv1.1, Chain A"/>
    <property type="match status" value="1"/>
</dbReference>
<dbReference type="SMART" id="SM00225">
    <property type="entry name" value="BTB"/>
    <property type="match status" value="1"/>
</dbReference>
<evidence type="ECO:0000256" key="10">
    <source>
        <dbReference type="ARBA" id="ARBA00023212"/>
    </source>
</evidence>
<evidence type="ECO:0000256" key="8">
    <source>
        <dbReference type="ARBA" id="ARBA00022737"/>
    </source>
</evidence>
<feature type="region of interest" description="Disordered" evidence="13">
    <location>
        <begin position="1"/>
        <end position="21"/>
    </location>
</feature>
<keyword evidence="6" id="KW-0880">Kelch repeat</keyword>
<dbReference type="Pfam" id="PF07707">
    <property type="entry name" value="BACK"/>
    <property type="match status" value="1"/>
</dbReference>
<dbReference type="InterPro" id="IPR011705">
    <property type="entry name" value="BACK"/>
</dbReference>
<dbReference type="InterPro" id="IPR011333">
    <property type="entry name" value="SKP1/BTB/POZ_sf"/>
</dbReference>
<proteinExistence type="predicted"/>
<evidence type="ECO:0000313" key="16">
    <source>
        <dbReference type="Proteomes" id="UP001176940"/>
    </source>
</evidence>
<accession>A0ABN9KZR4</accession>
<dbReference type="Pfam" id="PF00651">
    <property type="entry name" value="BTB"/>
    <property type="match status" value="1"/>
</dbReference>
<dbReference type="SMART" id="SM00612">
    <property type="entry name" value="Kelch"/>
    <property type="match status" value="1"/>
</dbReference>
<feature type="domain" description="BTB" evidence="14">
    <location>
        <begin position="48"/>
        <end position="115"/>
    </location>
</feature>
<dbReference type="InterPro" id="IPR015915">
    <property type="entry name" value="Kelch-typ_b-propeller"/>
</dbReference>
<evidence type="ECO:0000256" key="6">
    <source>
        <dbReference type="ARBA" id="ARBA00022441"/>
    </source>
</evidence>
<comment type="pathway">
    <text evidence="4">Protein modification; protein ubiquitination.</text>
</comment>
<dbReference type="InterPro" id="IPR030575">
    <property type="entry name" value="KLHL22_BACK"/>
</dbReference>
<protein>
    <recommendedName>
        <fullName evidence="5">Kelch-like protein 22</fullName>
    </recommendedName>
</protein>
<keyword evidence="16" id="KW-1185">Reference proteome</keyword>
<comment type="subcellular location">
    <subcellularLocation>
        <location evidence="2">Cytoplasm</location>
        <location evidence="2">Cytoskeleton</location>
        <location evidence="2">Microtubule organizing center</location>
        <location evidence="2">Centrosome</location>
    </subcellularLocation>
    <subcellularLocation>
        <location evidence="3">Lysosome</location>
    </subcellularLocation>
    <subcellularLocation>
        <location evidence="1">Nucleus</location>
    </subcellularLocation>
</comment>
<keyword evidence="9" id="KW-0833">Ubl conjugation pathway</keyword>